<dbReference type="EMBL" id="JANJQO010000016">
    <property type="protein sequence ID" value="KAJ2983802.1"/>
    <property type="molecule type" value="Genomic_DNA"/>
</dbReference>
<name>A0ACC1NWW2_9HYPO</name>
<accession>A0ACC1NWW2</accession>
<gene>
    <name evidence="1" type="ORF">NQ176_g424</name>
</gene>
<protein>
    <submittedName>
        <fullName evidence="1">Uncharacterized protein</fullName>
    </submittedName>
</protein>
<keyword evidence="2" id="KW-1185">Reference proteome</keyword>
<proteinExistence type="predicted"/>
<evidence type="ECO:0000313" key="1">
    <source>
        <dbReference type="EMBL" id="KAJ2983802.1"/>
    </source>
</evidence>
<sequence>MASLSKYIESCYYEDSRFAPIRTNIFDQGITHKPPRLLKEQKNRILLYPGAFNPPHRGHMELLVRAFTYSQDINVIAAIIIPLNDARESDSGAVMFRTIGFGCMIGAIQIGIFFRRELEACITRDGFELEFVGLLGPDYISDDASLPWNSWGCKSMVTSNVYRPASFLTSNKTLVQLRECEAWGPVVWNYSALTQFVWRGVSFAAGATALLAPTALLKELPQCIDPQYLHNEMHKLHQIEVDRMRDVSVCCRKGHPDETIRFIWSQEGGAALSSTRIRRTLTNYPARATSLSSMALNTDILANIMMSRKRDRTS</sequence>
<organism evidence="1 2">
    <name type="scientific">Zarea fungicola</name>
    <dbReference type="NCBI Taxonomy" id="93591"/>
    <lineage>
        <taxon>Eukaryota</taxon>
        <taxon>Fungi</taxon>
        <taxon>Dikarya</taxon>
        <taxon>Ascomycota</taxon>
        <taxon>Pezizomycotina</taxon>
        <taxon>Sordariomycetes</taxon>
        <taxon>Hypocreomycetidae</taxon>
        <taxon>Hypocreales</taxon>
        <taxon>Cordycipitaceae</taxon>
        <taxon>Zarea</taxon>
    </lineage>
</organism>
<evidence type="ECO:0000313" key="2">
    <source>
        <dbReference type="Proteomes" id="UP001143910"/>
    </source>
</evidence>
<dbReference type="Proteomes" id="UP001143910">
    <property type="component" value="Unassembled WGS sequence"/>
</dbReference>
<reference evidence="1" key="1">
    <citation type="submission" date="2022-08" db="EMBL/GenBank/DDBJ databases">
        <title>Genome Sequence of Lecanicillium fungicola.</title>
        <authorList>
            <person name="Buettner E."/>
        </authorList>
    </citation>
    <scope>NUCLEOTIDE SEQUENCE</scope>
    <source>
        <strain evidence="1">Babe33</strain>
    </source>
</reference>
<comment type="caution">
    <text evidence="1">The sequence shown here is derived from an EMBL/GenBank/DDBJ whole genome shotgun (WGS) entry which is preliminary data.</text>
</comment>